<evidence type="ECO:0000313" key="3">
    <source>
        <dbReference type="RefSeq" id="XP_010270753.1"/>
    </source>
</evidence>
<feature type="region of interest" description="Disordered" evidence="1">
    <location>
        <begin position="53"/>
        <end position="73"/>
    </location>
</feature>
<dbReference type="AlphaFoldDB" id="A0A1U8B4P5"/>
<accession>A0A1U8B4P5</accession>
<dbReference type="FunCoup" id="A0A1U8B4P5">
    <property type="interactions" value="2105"/>
</dbReference>
<reference evidence="3" key="1">
    <citation type="submission" date="2025-08" db="UniProtKB">
        <authorList>
            <consortium name="RefSeq"/>
        </authorList>
    </citation>
    <scope>IDENTIFICATION</scope>
</reference>
<dbReference type="KEGG" id="nnu:104606979"/>
<evidence type="ECO:0000256" key="1">
    <source>
        <dbReference type="SAM" id="MobiDB-lite"/>
    </source>
</evidence>
<evidence type="ECO:0000313" key="2">
    <source>
        <dbReference type="Proteomes" id="UP000189703"/>
    </source>
</evidence>
<dbReference type="InterPro" id="IPR003008">
    <property type="entry name" value="Tubulin_FtsZ_GTPase"/>
</dbReference>
<dbReference type="OMA" id="PIRFWTM"/>
<dbReference type="Gene3D" id="3.40.50.1440">
    <property type="entry name" value="Tubulin/FtsZ, GTPase domain"/>
    <property type="match status" value="1"/>
</dbReference>
<dbReference type="PANTHER" id="PTHR43215:SF15">
    <property type="entry name" value="PROTEIN ACCUMULATION AND REPLICATION OF CHLOROPLASTS 3, CHLOROPLASTIC"/>
    <property type="match status" value="1"/>
</dbReference>
<dbReference type="OrthoDB" id="270720at2759"/>
<dbReference type="SUPFAM" id="SSF82185">
    <property type="entry name" value="Histone H3 K4-specific methyltransferase SET7/9 N-terminal domain"/>
    <property type="match status" value="1"/>
</dbReference>
<dbReference type="GO" id="GO:0010020">
    <property type="term" value="P:chloroplast fission"/>
    <property type="evidence" value="ECO:0000318"/>
    <property type="project" value="GO_Central"/>
</dbReference>
<dbReference type="RefSeq" id="XP_010270753.1">
    <property type="nucleotide sequence ID" value="XM_010272451.2"/>
</dbReference>
<name>A0A1U8B4P5_NELNU</name>
<dbReference type="SMART" id="SM00698">
    <property type="entry name" value="MORN"/>
    <property type="match status" value="3"/>
</dbReference>
<dbReference type="InterPro" id="IPR036525">
    <property type="entry name" value="Tubulin/FtsZ_GTPase_sf"/>
</dbReference>
<gene>
    <name evidence="3" type="primary">LOC104606979</name>
</gene>
<dbReference type="Gene3D" id="2.20.110.10">
    <property type="entry name" value="Histone H3 K4-specific methyltransferase SET7/9 N-terminal domain"/>
    <property type="match status" value="2"/>
</dbReference>
<protein>
    <submittedName>
        <fullName evidence="3">Protein ACCUMULATION AND REPLICATION OF CHLOROPLASTS 3</fullName>
    </submittedName>
</protein>
<dbReference type="PANTHER" id="PTHR43215">
    <property type="entry name" value="RADIAL SPOKE HEAD 1 HOMOLOG"/>
    <property type="match status" value="1"/>
</dbReference>
<dbReference type="STRING" id="4432.A0A1U8B4P5"/>
<dbReference type="SUPFAM" id="SSF52490">
    <property type="entry name" value="Tubulin nucleotide-binding domain-like"/>
    <property type="match status" value="1"/>
</dbReference>
<dbReference type="InterPro" id="IPR003409">
    <property type="entry name" value="MORN"/>
</dbReference>
<dbReference type="Proteomes" id="UP000189703">
    <property type="component" value="Unplaced"/>
</dbReference>
<dbReference type="PRINTS" id="PR00423">
    <property type="entry name" value="CELLDVISFTSZ"/>
</dbReference>
<dbReference type="Pfam" id="PF02493">
    <property type="entry name" value="MORN"/>
    <property type="match status" value="3"/>
</dbReference>
<feature type="compositionally biased region" description="Polar residues" evidence="1">
    <location>
        <begin position="53"/>
        <end position="63"/>
    </location>
</feature>
<proteinExistence type="predicted"/>
<dbReference type="GO" id="GO:0009707">
    <property type="term" value="C:chloroplast outer membrane"/>
    <property type="evidence" value="ECO:0000318"/>
    <property type="project" value="GO_Central"/>
</dbReference>
<dbReference type="GeneID" id="104606979"/>
<keyword evidence="2" id="KW-1185">Reference proteome</keyword>
<dbReference type="GO" id="GO:0005525">
    <property type="term" value="F:GTP binding"/>
    <property type="evidence" value="ECO:0007669"/>
    <property type="project" value="InterPro"/>
</dbReference>
<dbReference type="eggNOG" id="KOG0231">
    <property type="taxonomic scope" value="Eukaryota"/>
</dbReference>
<sequence length="774" mass="85753">MELVLPTALCTVSGLSSRHSLVKLAFNGRFSRRRLCRKCKRFSMPLRAFSNAEQGSTSNSHVNQEPRRDSDDLWGDSADFVEVIGIGSRKDAIIDFCLESSFELTSLRFWNIILNDSSKLQLIQRSLGEDIVQRNVEGPQSLQSCPRAMILVASAGYGLDHMTAIELLGTVKSTNGLAVGVVLKPFSFEGQRRQDEVKALVSKIQEHTNFCIVVDTDALLRKEVLTLAEALKSANNAVLLCINAISILVSENHMKLLDAPCNKIKELKVAEVLNILEIYKEAKVGFGAAHNIKSSIAKAVFDCPFLGGGIRESNGLAICTIASAVDMDSSYLHSFLHTFRETTQCTRDIIISMVHEPKMEPNLIVTTVMVLSCDKQKVSMRKSLLSELALRFPFVFSLLGVNHPESSSELPSDLLENPLSGNMPNLNSLDSKDEDMGVSSEELAELSNNCDGISNMRTDVEILKESTEVASDMHDQVAEGGLADGRELLVSLNVGPGFYIAQEWAKERAVVSVTAPMLANLSVYTLPVGVKSSEKVKDDPKVSYTTQFSEKSSLEDFNADSLGTPTMPSWDTLTDAGFEAVTDIYNAASTLIKGKFSDIPRKQGLLSVRAASMLEAERDVQKKWSPITEIQYRGGIYRGRCQGGLPEGKGRLTLADGSMYDGMWRYGKRSGLGTFYYSNGDVFQGSWRDDLMHGKGWYYFHTGDRWFANFWKGKANGEGRFYSKFGDVFFGHFQDGWRHGNFLCIDVDGTRWSEIWEEGVLVSRKQLDSENDAE</sequence>
<organism evidence="2 3">
    <name type="scientific">Nelumbo nucifera</name>
    <name type="common">Sacred lotus</name>
    <dbReference type="NCBI Taxonomy" id="4432"/>
    <lineage>
        <taxon>Eukaryota</taxon>
        <taxon>Viridiplantae</taxon>
        <taxon>Streptophyta</taxon>
        <taxon>Embryophyta</taxon>
        <taxon>Tracheophyta</taxon>
        <taxon>Spermatophyta</taxon>
        <taxon>Magnoliopsida</taxon>
        <taxon>Proteales</taxon>
        <taxon>Nelumbonaceae</taxon>
        <taxon>Nelumbo</taxon>
    </lineage>
</organism>